<feature type="domain" description="Lysidine-tRNA(Ile) synthetase C-terminal" evidence="9">
    <location>
        <begin position="375"/>
        <end position="447"/>
    </location>
</feature>
<name>A0A386HRR7_9BACT</name>
<comment type="function">
    <text evidence="8">Ligates lysine onto the cytidine present at position 34 of the AUA codon-specific tRNA(Ile) that contains the anticodon CAU, in an ATP-dependent manner. Cytidine is converted to lysidine, thus changing the amino acid specificity of the tRNA from methionine to isoleucine.</text>
</comment>
<dbReference type="EC" id="6.3.4.19" evidence="8"/>
<comment type="similarity">
    <text evidence="8">Belongs to the tRNA(Ile)-lysidine synthase family.</text>
</comment>
<dbReference type="OrthoDB" id="9807403at2"/>
<dbReference type="InterPro" id="IPR011063">
    <property type="entry name" value="TilS/TtcA_N"/>
</dbReference>
<protein>
    <recommendedName>
        <fullName evidence="8">tRNA(Ile)-lysidine synthase</fullName>
        <ecNumber evidence="8">6.3.4.19</ecNumber>
    </recommendedName>
    <alternativeName>
        <fullName evidence="8">tRNA(Ile)-2-lysyl-cytidine synthase</fullName>
    </alternativeName>
    <alternativeName>
        <fullName evidence="8">tRNA(Ile)-lysidine synthetase</fullName>
    </alternativeName>
</protein>
<keyword evidence="3 8" id="KW-0436">Ligase</keyword>
<evidence type="ECO:0000256" key="5">
    <source>
        <dbReference type="ARBA" id="ARBA00022741"/>
    </source>
</evidence>
<evidence type="ECO:0000256" key="4">
    <source>
        <dbReference type="ARBA" id="ARBA00022694"/>
    </source>
</evidence>
<dbReference type="Pfam" id="PF01171">
    <property type="entry name" value="ATP_bind_3"/>
    <property type="match status" value="1"/>
</dbReference>
<dbReference type="GO" id="GO:0006400">
    <property type="term" value="P:tRNA modification"/>
    <property type="evidence" value="ECO:0007669"/>
    <property type="project" value="UniProtKB-UniRule"/>
</dbReference>
<dbReference type="PANTHER" id="PTHR43033:SF1">
    <property type="entry name" value="TRNA(ILE)-LYSIDINE SYNTHASE-RELATED"/>
    <property type="match status" value="1"/>
</dbReference>
<evidence type="ECO:0000256" key="6">
    <source>
        <dbReference type="ARBA" id="ARBA00022840"/>
    </source>
</evidence>
<gene>
    <name evidence="8 10" type="primary">tilS</name>
    <name evidence="10" type="ORF">D6B99_10335</name>
</gene>
<dbReference type="SUPFAM" id="SSF56037">
    <property type="entry name" value="PheT/TilS domain"/>
    <property type="match status" value="1"/>
</dbReference>
<dbReference type="NCBIfam" id="TIGR02433">
    <property type="entry name" value="lysidine_TilS_C"/>
    <property type="match status" value="1"/>
</dbReference>
<dbReference type="EMBL" id="CP032489">
    <property type="protein sequence ID" value="AYD47954.1"/>
    <property type="molecule type" value="Genomic_DNA"/>
</dbReference>
<organism evidence="10 11">
    <name type="scientific">Arachidicoccus soli</name>
    <dbReference type="NCBI Taxonomy" id="2341117"/>
    <lineage>
        <taxon>Bacteria</taxon>
        <taxon>Pseudomonadati</taxon>
        <taxon>Bacteroidota</taxon>
        <taxon>Chitinophagia</taxon>
        <taxon>Chitinophagales</taxon>
        <taxon>Chitinophagaceae</taxon>
        <taxon>Arachidicoccus</taxon>
    </lineage>
</organism>
<accession>A0A386HRR7</accession>
<dbReference type="Pfam" id="PF11734">
    <property type="entry name" value="TilS_C"/>
    <property type="match status" value="1"/>
</dbReference>
<evidence type="ECO:0000256" key="8">
    <source>
        <dbReference type="HAMAP-Rule" id="MF_01161"/>
    </source>
</evidence>
<dbReference type="HAMAP" id="MF_01161">
    <property type="entry name" value="tRNA_Ile_lys_synt"/>
    <property type="match status" value="1"/>
</dbReference>
<dbReference type="PANTHER" id="PTHR43033">
    <property type="entry name" value="TRNA(ILE)-LYSIDINE SYNTHASE-RELATED"/>
    <property type="match status" value="1"/>
</dbReference>
<dbReference type="NCBIfam" id="TIGR02432">
    <property type="entry name" value="lysidine_TilS_N"/>
    <property type="match status" value="1"/>
</dbReference>
<dbReference type="SUPFAM" id="SSF52402">
    <property type="entry name" value="Adenine nucleotide alpha hydrolases-like"/>
    <property type="match status" value="1"/>
</dbReference>
<dbReference type="GO" id="GO:0005524">
    <property type="term" value="F:ATP binding"/>
    <property type="evidence" value="ECO:0007669"/>
    <property type="project" value="UniProtKB-UniRule"/>
</dbReference>
<feature type="binding site" evidence="8">
    <location>
        <begin position="30"/>
        <end position="35"/>
    </location>
    <ligand>
        <name>ATP</name>
        <dbReference type="ChEBI" id="CHEBI:30616"/>
    </ligand>
</feature>
<dbReference type="RefSeq" id="WP_119987889.1">
    <property type="nucleotide sequence ID" value="NZ_CP032489.1"/>
</dbReference>
<dbReference type="CDD" id="cd01992">
    <property type="entry name" value="TilS_N"/>
    <property type="match status" value="1"/>
</dbReference>
<sequence>MNLIESFQSQLQQAFPYVSKIHTKLLLAVSGGVDSIVLVDLFYKAGFDFMIAHCNFHLRGEESNRDEMFVKTIAELYQKEIFIQHFDTVKIAEVEKTSIEETARNLRYHWFTELLNEERNFPSSLQNKFIVTAHHANDTIETLLMNFFRGTGIGGLHGIPAHNENIIRPLLFAKREAIIAYAKANNLNWVEDSSNQSETYTRNFFRLNFLPNMQEYFPKVEGNLLNNIERFKEVEILYTQAVDLNRKKLLQQKGNEFFMPVLLLQKIPAQQTLLWEILKGFSFSQSQIPEVVKLLSSTSGAYMDAQTHRIFKNRNHLIITPLAERFSQQILINEGDKNVSFEGGSLKFSLMQNDGNIEKTSAIAMLDTKNLEFPLLLRKWKAGDYFYPLGMKKKKKLARFFIDQKLSLSQKEALWLIESNKKIVWVLGLRIDDRFKVLASTQKILKIEFKYR</sequence>
<dbReference type="GO" id="GO:0005737">
    <property type="term" value="C:cytoplasm"/>
    <property type="evidence" value="ECO:0007669"/>
    <property type="project" value="UniProtKB-SubCell"/>
</dbReference>
<dbReference type="InterPro" id="IPR012796">
    <property type="entry name" value="Lysidine-tRNA-synth_C"/>
</dbReference>
<evidence type="ECO:0000256" key="7">
    <source>
        <dbReference type="ARBA" id="ARBA00048539"/>
    </source>
</evidence>
<dbReference type="InterPro" id="IPR014729">
    <property type="entry name" value="Rossmann-like_a/b/a_fold"/>
</dbReference>
<comment type="domain">
    <text evidence="8">The N-terminal region contains the highly conserved SGGXDS motif, predicted to be a P-loop motif involved in ATP binding.</text>
</comment>
<evidence type="ECO:0000256" key="2">
    <source>
        <dbReference type="ARBA" id="ARBA00022490"/>
    </source>
</evidence>
<evidence type="ECO:0000259" key="9">
    <source>
        <dbReference type="SMART" id="SM00977"/>
    </source>
</evidence>
<evidence type="ECO:0000313" key="10">
    <source>
        <dbReference type="EMBL" id="AYD47954.1"/>
    </source>
</evidence>
<dbReference type="InterPro" id="IPR012795">
    <property type="entry name" value="tRNA_Ile_lys_synt_N"/>
</dbReference>
<keyword evidence="6 8" id="KW-0067">ATP-binding</keyword>
<dbReference type="Proteomes" id="UP000266118">
    <property type="component" value="Chromosome"/>
</dbReference>
<comment type="catalytic activity">
    <reaction evidence="7 8">
        <text>cytidine(34) in tRNA(Ile2) + L-lysine + ATP = lysidine(34) in tRNA(Ile2) + AMP + diphosphate + H(+)</text>
        <dbReference type="Rhea" id="RHEA:43744"/>
        <dbReference type="Rhea" id="RHEA-COMP:10625"/>
        <dbReference type="Rhea" id="RHEA-COMP:10670"/>
        <dbReference type="ChEBI" id="CHEBI:15378"/>
        <dbReference type="ChEBI" id="CHEBI:30616"/>
        <dbReference type="ChEBI" id="CHEBI:32551"/>
        <dbReference type="ChEBI" id="CHEBI:33019"/>
        <dbReference type="ChEBI" id="CHEBI:82748"/>
        <dbReference type="ChEBI" id="CHEBI:83665"/>
        <dbReference type="ChEBI" id="CHEBI:456215"/>
        <dbReference type="EC" id="6.3.4.19"/>
    </reaction>
</comment>
<proteinExistence type="inferred from homology"/>
<dbReference type="Gene3D" id="3.40.50.620">
    <property type="entry name" value="HUPs"/>
    <property type="match status" value="1"/>
</dbReference>
<reference evidence="10 11" key="1">
    <citation type="submission" date="2018-09" db="EMBL/GenBank/DDBJ databases">
        <title>Arachidicoccus sp. nov., a bacterium isolated from soil.</title>
        <authorList>
            <person name="Weon H.-Y."/>
            <person name="Kwon S.-W."/>
            <person name="Lee S.A."/>
        </authorList>
    </citation>
    <scope>NUCLEOTIDE SEQUENCE [LARGE SCALE GENOMIC DNA]</scope>
    <source>
        <strain evidence="10 11">KIS59-12</strain>
    </source>
</reference>
<dbReference type="SMART" id="SM00977">
    <property type="entry name" value="TilS_C"/>
    <property type="match status" value="1"/>
</dbReference>
<evidence type="ECO:0000256" key="3">
    <source>
        <dbReference type="ARBA" id="ARBA00022598"/>
    </source>
</evidence>
<dbReference type="KEGG" id="ark:D6B99_10335"/>
<keyword evidence="5 8" id="KW-0547">Nucleotide-binding</keyword>
<keyword evidence="2 8" id="KW-0963">Cytoplasm</keyword>
<keyword evidence="11" id="KW-1185">Reference proteome</keyword>
<dbReference type="InterPro" id="IPR012094">
    <property type="entry name" value="tRNA_Ile_lys_synt"/>
</dbReference>
<dbReference type="GO" id="GO:0032267">
    <property type="term" value="F:tRNA(Ile)-lysidine synthase activity"/>
    <property type="evidence" value="ECO:0007669"/>
    <property type="project" value="UniProtKB-EC"/>
</dbReference>
<dbReference type="AlphaFoldDB" id="A0A386HRR7"/>
<evidence type="ECO:0000256" key="1">
    <source>
        <dbReference type="ARBA" id="ARBA00004496"/>
    </source>
</evidence>
<keyword evidence="4 8" id="KW-0819">tRNA processing</keyword>
<comment type="subcellular location">
    <subcellularLocation>
        <location evidence="1 8">Cytoplasm</location>
    </subcellularLocation>
</comment>
<evidence type="ECO:0000313" key="11">
    <source>
        <dbReference type="Proteomes" id="UP000266118"/>
    </source>
</evidence>